<gene>
    <name evidence="1" type="ORF">F383_36624</name>
</gene>
<dbReference type="AlphaFoldDB" id="A0A0B0MAI3"/>
<sequence length="51" mass="6202">MLRYFQFLFFNYCSSKSTHIARGELSLRTRCGIFNFRFSIYVSKINSYCER</sequence>
<organism evidence="1 2">
    <name type="scientific">Gossypium arboreum</name>
    <name type="common">Tree cotton</name>
    <name type="synonym">Gossypium nanking</name>
    <dbReference type="NCBI Taxonomy" id="29729"/>
    <lineage>
        <taxon>Eukaryota</taxon>
        <taxon>Viridiplantae</taxon>
        <taxon>Streptophyta</taxon>
        <taxon>Embryophyta</taxon>
        <taxon>Tracheophyta</taxon>
        <taxon>Spermatophyta</taxon>
        <taxon>Magnoliopsida</taxon>
        <taxon>eudicotyledons</taxon>
        <taxon>Gunneridae</taxon>
        <taxon>Pentapetalae</taxon>
        <taxon>rosids</taxon>
        <taxon>malvids</taxon>
        <taxon>Malvales</taxon>
        <taxon>Malvaceae</taxon>
        <taxon>Malvoideae</taxon>
        <taxon>Gossypium</taxon>
    </lineage>
</organism>
<reference evidence="2" key="1">
    <citation type="submission" date="2014-09" db="EMBL/GenBank/DDBJ databases">
        <authorList>
            <person name="Mudge J."/>
            <person name="Ramaraj T."/>
            <person name="Lindquist I.E."/>
            <person name="Bharti A.K."/>
            <person name="Sundararajan A."/>
            <person name="Cameron C.T."/>
            <person name="Woodward J.E."/>
            <person name="May G.D."/>
            <person name="Brubaker C."/>
            <person name="Broadhvest J."/>
            <person name="Wilkins T.A."/>
        </authorList>
    </citation>
    <scope>NUCLEOTIDE SEQUENCE</scope>
    <source>
        <strain evidence="2">cv. AKA8401</strain>
    </source>
</reference>
<dbReference type="Proteomes" id="UP000032142">
    <property type="component" value="Unassembled WGS sequence"/>
</dbReference>
<keyword evidence="2" id="KW-1185">Reference proteome</keyword>
<name>A0A0B0MAI3_GOSAR</name>
<dbReference type="EMBL" id="JRRC01002072">
    <property type="protein sequence ID" value="KHF97286.1"/>
    <property type="molecule type" value="Genomic_DNA"/>
</dbReference>
<comment type="caution">
    <text evidence="1">The sequence shown here is derived from an EMBL/GenBank/DDBJ whole genome shotgun (WGS) entry which is preliminary data.</text>
</comment>
<proteinExistence type="predicted"/>
<protein>
    <submittedName>
        <fullName evidence="1">Uncharacterized protein</fullName>
    </submittedName>
</protein>
<accession>A0A0B0MAI3</accession>
<evidence type="ECO:0000313" key="2">
    <source>
        <dbReference type="Proteomes" id="UP000032142"/>
    </source>
</evidence>
<evidence type="ECO:0000313" key="1">
    <source>
        <dbReference type="EMBL" id="KHF97286.1"/>
    </source>
</evidence>